<gene>
    <name evidence="7" type="ORF">HUW51_14055</name>
</gene>
<sequence>MKLKLSLPLWTIIAPVFAWLAYAGIAMGWGDLYTVILANALIGGVLAAVYHAEVVAHRVGEPFGTLVLAIAVTFIEVSLIVSLMLAGGPEASALARDTVFAAVMILLTGIVGLCLLSGGARYHEQAYGVKGVSAALVTLIAILTLTLVLPNYTTSMAGPVFNYLQQIFIGIVSLILYGSFVLVQTVRHRDFFLPPNAKNDEDLHAAPPTTKVALLSLAFLLSCLGAVVLLAKALAPTIEAGVVRLGAPNSFVGVIIAGLVLLPEGLAAWRAAKNNRLQTSLNLALGSALASIGLTIPAVAVMSSFTGLPITLGIDVKSIVLLFLSLFTIMIPLSTGRTNILHGIVLLVIFAVYLFTSIVP</sequence>
<evidence type="ECO:0000313" key="8">
    <source>
        <dbReference type="Proteomes" id="UP000515237"/>
    </source>
</evidence>
<dbReference type="AlphaFoldDB" id="A0A7G7G9F5"/>
<comment type="subcellular location">
    <subcellularLocation>
        <location evidence="1">Membrane</location>
        <topology evidence="1">Multi-pass membrane protein</topology>
    </subcellularLocation>
</comment>
<feature type="transmembrane region" description="Helical" evidence="5">
    <location>
        <begin position="212"/>
        <end position="231"/>
    </location>
</feature>
<feature type="transmembrane region" description="Helical" evidence="5">
    <location>
        <begin position="7"/>
        <end position="26"/>
    </location>
</feature>
<dbReference type="InterPro" id="IPR004837">
    <property type="entry name" value="NaCa_Exmemb"/>
</dbReference>
<accession>A0A7G7G9F5</accession>
<feature type="transmembrane region" description="Helical" evidence="5">
    <location>
        <begin position="99"/>
        <end position="120"/>
    </location>
</feature>
<protein>
    <submittedName>
        <fullName evidence="7">Ionic transporter y4hA</fullName>
    </submittedName>
</protein>
<dbReference type="KEGG" id="aswu:HUW51_14055"/>
<dbReference type="GO" id="GO:0005886">
    <property type="term" value="C:plasma membrane"/>
    <property type="evidence" value="ECO:0007669"/>
    <property type="project" value="TreeGrafter"/>
</dbReference>
<feature type="domain" description="Sodium/calcium exchanger membrane region" evidence="6">
    <location>
        <begin position="40"/>
        <end position="185"/>
    </location>
</feature>
<feature type="transmembrane region" description="Helical" evidence="5">
    <location>
        <begin position="251"/>
        <end position="269"/>
    </location>
</feature>
<evidence type="ECO:0000256" key="2">
    <source>
        <dbReference type="ARBA" id="ARBA00022692"/>
    </source>
</evidence>
<dbReference type="InterPro" id="IPR052946">
    <property type="entry name" value="Alkaline_pH_Ca-Antiporter"/>
</dbReference>
<dbReference type="GO" id="GO:0015385">
    <property type="term" value="F:sodium:proton antiporter activity"/>
    <property type="evidence" value="ECO:0007669"/>
    <property type="project" value="TreeGrafter"/>
</dbReference>
<feature type="transmembrane region" description="Helical" evidence="5">
    <location>
        <begin position="314"/>
        <end position="333"/>
    </location>
</feature>
<dbReference type="Pfam" id="PF01699">
    <property type="entry name" value="Na_Ca_ex"/>
    <property type="match status" value="2"/>
</dbReference>
<dbReference type="PANTHER" id="PTHR37958">
    <property type="entry name" value="SODIUM-POTASSIUM/PROTON ANTIPORTER CHAA"/>
    <property type="match status" value="1"/>
</dbReference>
<keyword evidence="2 5" id="KW-0812">Transmembrane</keyword>
<name>A0A7G7G9F5_9BACT</name>
<feature type="transmembrane region" description="Helical" evidence="5">
    <location>
        <begin position="32"/>
        <end position="51"/>
    </location>
</feature>
<evidence type="ECO:0000256" key="1">
    <source>
        <dbReference type="ARBA" id="ARBA00004141"/>
    </source>
</evidence>
<dbReference type="InterPro" id="IPR044880">
    <property type="entry name" value="NCX_ion-bd_dom_sf"/>
</dbReference>
<feature type="transmembrane region" description="Helical" evidence="5">
    <location>
        <begin position="281"/>
        <end position="302"/>
    </location>
</feature>
<evidence type="ECO:0000256" key="3">
    <source>
        <dbReference type="ARBA" id="ARBA00022989"/>
    </source>
</evidence>
<feature type="domain" description="Sodium/calcium exchanger membrane region" evidence="6">
    <location>
        <begin position="216"/>
        <end position="358"/>
    </location>
</feature>
<dbReference type="GO" id="GO:0015386">
    <property type="term" value="F:potassium:proton antiporter activity"/>
    <property type="evidence" value="ECO:0007669"/>
    <property type="project" value="TreeGrafter"/>
</dbReference>
<feature type="transmembrane region" description="Helical" evidence="5">
    <location>
        <begin position="340"/>
        <end position="359"/>
    </location>
</feature>
<dbReference type="PANTHER" id="PTHR37958:SF1">
    <property type="entry name" value="SODIUM-POTASSIUM_PROTON ANTIPORTER CHAA"/>
    <property type="match status" value="1"/>
</dbReference>
<feature type="transmembrane region" description="Helical" evidence="5">
    <location>
        <begin position="63"/>
        <end position="87"/>
    </location>
</feature>
<keyword evidence="4 5" id="KW-0472">Membrane</keyword>
<dbReference type="RefSeq" id="WP_185270271.1">
    <property type="nucleotide sequence ID" value="NZ_CP055156.1"/>
</dbReference>
<feature type="transmembrane region" description="Helical" evidence="5">
    <location>
        <begin position="132"/>
        <end position="152"/>
    </location>
</feature>
<evidence type="ECO:0000256" key="5">
    <source>
        <dbReference type="SAM" id="Phobius"/>
    </source>
</evidence>
<keyword evidence="8" id="KW-1185">Reference proteome</keyword>
<feature type="transmembrane region" description="Helical" evidence="5">
    <location>
        <begin position="164"/>
        <end position="183"/>
    </location>
</feature>
<keyword evidence="3 5" id="KW-1133">Transmembrane helix</keyword>
<proteinExistence type="predicted"/>
<organism evidence="7 8">
    <name type="scientific">Adhaeribacter swui</name>
    <dbReference type="NCBI Taxonomy" id="2086471"/>
    <lineage>
        <taxon>Bacteria</taxon>
        <taxon>Pseudomonadati</taxon>
        <taxon>Bacteroidota</taxon>
        <taxon>Cytophagia</taxon>
        <taxon>Cytophagales</taxon>
        <taxon>Hymenobacteraceae</taxon>
        <taxon>Adhaeribacter</taxon>
    </lineage>
</organism>
<reference evidence="7 8" key="1">
    <citation type="journal article" date="2018" name="Int. J. Syst. Evol. Microbiol.">
        <title>Adhaeribacter swui sp. nov., isolated from wet mud.</title>
        <authorList>
            <person name="Kim D.U."/>
            <person name="Kim K.W."/>
            <person name="Kang M.S."/>
            <person name="Kim J.Y."/>
            <person name="Jang J.H."/>
            <person name="Kim M.K."/>
        </authorList>
    </citation>
    <scope>NUCLEOTIDE SEQUENCE [LARGE SCALE GENOMIC DNA]</scope>
    <source>
        <strain evidence="7 8">KCTC 52873</strain>
    </source>
</reference>
<evidence type="ECO:0000256" key="4">
    <source>
        <dbReference type="ARBA" id="ARBA00023136"/>
    </source>
</evidence>
<dbReference type="EMBL" id="CP055156">
    <property type="protein sequence ID" value="QNF33789.1"/>
    <property type="molecule type" value="Genomic_DNA"/>
</dbReference>
<evidence type="ECO:0000313" key="7">
    <source>
        <dbReference type="EMBL" id="QNF33789.1"/>
    </source>
</evidence>
<evidence type="ECO:0000259" key="6">
    <source>
        <dbReference type="Pfam" id="PF01699"/>
    </source>
</evidence>
<dbReference type="Proteomes" id="UP000515237">
    <property type="component" value="Chromosome"/>
</dbReference>
<dbReference type="Gene3D" id="1.20.1420.30">
    <property type="entry name" value="NCX, central ion-binding region"/>
    <property type="match status" value="1"/>
</dbReference>